<reference evidence="1" key="1">
    <citation type="submission" date="2014-11" db="EMBL/GenBank/DDBJ databases">
        <authorList>
            <person name="Amaro Gonzalez C."/>
        </authorList>
    </citation>
    <scope>NUCLEOTIDE SEQUENCE</scope>
</reference>
<dbReference type="AlphaFoldDB" id="A0A0E9SY84"/>
<evidence type="ECO:0000313" key="1">
    <source>
        <dbReference type="EMBL" id="JAH46246.1"/>
    </source>
</evidence>
<name>A0A0E9SY84_ANGAN</name>
<accession>A0A0E9SY84</accession>
<dbReference type="EMBL" id="GBXM01062331">
    <property type="protein sequence ID" value="JAH46246.1"/>
    <property type="molecule type" value="Transcribed_RNA"/>
</dbReference>
<protein>
    <submittedName>
        <fullName evidence="1">Uncharacterized protein</fullName>
    </submittedName>
</protein>
<reference evidence="1" key="2">
    <citation type="journal article" date="2015" name="Fish Shellfish Immunol.">
        <title>Early steps in the European eel (Anguilla anguilla)-Vibrio vulnificus interaction in the gills: Role of the RtxA13 toxin.</title>
        <authorList>
            <person name="Callol A."/>
            <person name="Pajuelo D."/>
            <person name="Ebbesson L."/>
            <person name="Teles M."/>
            <person name="MacKenzie S."/>
            <person name="Amaro C."/>
        </authorList>
    </citation>
    <scope>NUCLEOTIDE SEQUENCE</scope>
</reference>
<proteinExistence type="predicted"/>
<organism evidence="1">
    <name type="scientific">Anguilla anguilla</name>
    <name type="common">European freshwater eel</name>
    <name type="synonym">Muraena anguilla</name>
    <dbReference type="NCBI Taxonomy" id="7936"/>
    <lineage>
        <taxon>Eukaryota</taxon>
        <taxon>Metazoa</taxon>
        <taxon>Chordata</taxon>
        <taxon>Craniata</taxon>
        <taxon>Vertebrata</taxon>
        <taxon>Euteleostomi</taxon>
        <taxon>Actinopterygii</taxon>
        <taxon>Neopterygii</taxon>
        <taxon>Teleostei</taxon>
        <taxon>Anguilliformes</taxon>
        <taxon>Anguillidae</taxon>
        <taxon>Anguilla</taxon>
    </lineage>
</organism>
<sequence length="55" mass="6277">MVNYNRILWCLVVAPGFRDQILTSKPDCLSRPLLEPNHCKRCMLSRIGSQLVSCT</sequence>